<dbReference type="AlphaFoldDB" id="A0AA36M3J6"/>
<evidence type="ECO:0000313" key="3">
    <source>
        <dbReference type="EMBL" id="CAJ0596675.1"/>
    </source>
</evidence>
<keyword evidence="4" id="KW-1185">Reference proteome</keyword>
<feature type="compositionally biased region" description="Basic residues" evidence="1">
    <location>
        <begin position="644"/>
        <end position="685"/>
    </location>
</feature>
<feature type="transmembrane region" description="Helical" evidence="2">
    <location>
        <begin position="573"/>
        <end position="592"/>
    </location>
</feature>
<evidence type="ECO:0000256" key="1">
    <source>
        <dbReference type="SAM" id="MobiDB-lite"/>
    </source>
</evidence>
<keyword evidence="2" id="KW-1133">Transmembrane helix</keyword>
<organism evidence="3 4">
    <name type="scientific">Cylicocyclus nassatus</name>
    <name type="common">Nematode worm</name>
    <dbReference type="NCBI Taxonomy" id="53992"/>
    <lineage>
        <taxon>Eukaryota</taxon>
        <taxon>Metazoa</taxon>
        <taxon>Ecdysozoa</taxon>
        <taxon>Nematoda</taxon>
        <taxon>Chromadorea</taxon>
        <taxon>Rhabditida</taxon>
        <taxon>Rhabditina</taxon>
        <taxon>Rhabditomorpha</taxon>
        <taxon>Strongyloidea</taxon>
        <taxon>Strongylidae</taxon>
        <taxon>Cylicocyclus</taxon>
    </lineage>
</organism>
<dbReference type="EMBL" id="CATQJL010000223">
    <property type="protein sequence ID" value="CAJ0596675.1"/>
    <property type="molecule type" value="Genomic_DNA"/>
</dbReference>
<keyword evidence="2" id="KW-0472">Membrane</keyword>
<feature type="region of interest" description="Disordered" evidence="1">
    <location>
        <begin position="610"/>
        <end position="722"/>
    </location>
</feature>
<feature type="transmembrane region" description="Helical" evidence="2">
    <location>
        <begin position="321"/>
        <end position="350"/>
    </location>
</feature>
<evidence type="ECO:0000256" key="2">
    <source>
        <dbReference type="SAM" id="Phobius"/>
    </source>
</evidence>
<comment type="caution">
    <text evidence="3">The sequence shown here is derived from an EMBL/GenBank/DDBJ whole genome shotgun (WGS) entry which is preliminary data.</text>
</comment>
<protein>
    <submittedName>
        <fullName evidence="3">Uncharacterized protein</fullName>
    </submittedName>
</protein>
<evidence type="ECO:0000313" key="4">
    <source>
        <dbReference type="Proteomes" id="UP001176961"/>
    </source>
</evidence>
<reference evidence="3" key="1">
    <citation type="submission" date="2023-07" db="EMBL/GenBank/DDBJ databases">
        <authorList>
            <consortium name="CYATHOMIX"/>
        </authorList>
    </citation>
    <scope>NUCLEOTIDE SEQUENCE</scope>
    <source>
        <strain evidence="3">N/A</strain>
    </source>
</reference>
<proteinExistence type="predicted"/>
<accession>A0AA36M3J6</accession>
<gene>
    <name evidence="3" type="ORF">CYNAS_LOCUS8658</name>
</gene>
<sequence>MNASSAHTYGHPCNSVEAGMIYQPTQLRSTIHRRDWQINVKKLLKSETMPSDSSMYFAMIAFIFCLCIEFLGNFILVDSVLSLHDGLEQLPKQINVTSKGSFVSAFGENLHCNFDNDERLLRAETEQTIANIKSLAQSLCSQLDTSLIDSIVVKEQLLRTNMNKWKNSLNGFVGEMNVGNKLSEVDQVLNAKCGIIKHDLEETRNVMTDLCSEIKSSFNETDKHHEAIVSELSLYKDIIDGMLMKINTEANLFRVKTYTILEQENYVGKLGLSLLITILLPSVLIIFSLIGLFFLLVRYLADCFKESGEQKYAMRGWPSRLGACTLGFGGYIALTIAIVSIILLVVYFILAFTSMYICVGLFEDEELRVLFALPKQEIRIKIATRNITLTLHDTLYKCRNEYSFFDAINGEQIWAKKELKSKLSALRKTSFRRTIRNFQINETLTENLEALFLQLEPCLGNITSACRSIQPGTSVSRNMQDDCASLTKNLAEFVDNIKQAFQMLSLLSSRSRRDKFAKEVSDLMVQLEDKIVLRVANLLKSMNDLSPQCKALLSIWDDFGFYVCKIVATPAQGLWVACAVTAIGALAVYSALFKATAFLKRFEEDSEEEEVVIGQSSSSRSRTHKSSHDSRVGVRKSGSEGSAKRRSRKSKSKKARSRKSRSRKSRSRKSRSRKSKSKKHSKSAKKAQDMKPNQTLGESPAVTPKHQLRESAGRAPYSLGSL</sequence>
<keyword evidence="2" id="KW-0812">Transmembrane</keyword>
<feature type="transmembrane region" description="Helical" evidence="2">
    <location>
        <begin position="55"/>
        <end position="77"/>
    </location>
</feature>
<dbReference type="Proteomes" id="UP001176961">
    <property type="component" value="Unassembled WGS sequence"/>
</dbReference>
<dbReference type="PANTHER" id="PTHR11238:SF9">
    <property type="entry name" value="PROMININ, ISOFORM D"/>
    <property type="match status" value="1"/>
</dbReference>
<name>A0AA36M3J6_CYLNA</name>
<dbReference type="PANTHER" id="PTHR11238">
    <property type="entry name" value="PROMININ ISOFORM D-RELATED"/>
    <property type="match status" value="1"/>
</dbReference>
<feature type="transmembrane region" description="Helical" evidence="2">
    <location>
        <begin position="274"/>
        <end position="300"/>
    </location>
</feature>